<accession>A0A1Y1JN61</accession>
<keyword evidence="1" id="KW-1133">Transmembrane helix</keyword>
<name>A0A1Y1JN61_PLAGO</name>
<feature type="transmembrane region" description="Helical" evidence="1">
    <location>
        <begin position="157"/>
        <end position="176"/>
    </location>
</feature>
<reference evidence="3" key="1">
    <citation type="submission" date="2017-04" db="EMBL/GenBank/DDBJ databases">
        <title>Plasmodium gonderi genome.</title>
        <authorList>
            <person name="Arisue N."/>
            <person name="Honma H."/>
            <person name="Kawai S."/>
            <person name="Tougan T."/>
            <person name="Tanabe K."/>
            <person name="Horii T."/>
        </authorList>
    </citation>
    <scope>NUCLEOTIDE SEQUENCE [LARGE SCALE GENOMIC DNA]</scope>
    <source>
        <strain evidence="3">ATCC 30045</strain>
    </source>
</reference>
<dbReference type="EMBL" id="BDQF01000027">
    <property type="protein sequence ID" value="GAW83919.1"/>
    <property type="molecule type" value="Genomic_DNA"/>
</dbReference>
<keyword evidence="1" id="KW-0472">Membrane</keyword>
<keyword evidence="3" id="KW-1185">Reference proteome</keyword>
<dbReference type="RefSeq" id="XP_028546508.1">
    <property type="nucleotide sequence ID" value="XM_028690707.1"/>
</dbReference>
<evidence type="ECO:0000313" key="2">
    <source>
        <dbReference type="EMBL" id="GAW83919.1"/>
    </source>
</evidence>
<dbReference type="AlphaFoldDB" id="A0A1Y1JN61"/>
<dbReference type="GeneID" id="39744727"/>
<proteinExistence type="predicted"/>
<evidence type="ECO:0000256" key="1">
    <source>
        <dbReference type="SAM" id="Phobius"/>
    </source>
</evidence>
<sequence>MREASEERFGTRISDICMKHINYPQDIDERIFPTFEKIDKLYNAFSNFKDPLRPSKSKLDDFIRCMRQLESHQIEYNEIFIKVLKDVNKLFIDFVISLDRTQFHVKIFLHYISDEMRINGILRIKVNKTVKDTVTEAAIIADTYKDGHIGRGTGKDVGIGFLSFAILVIVFILYKYTSYFSFLQSRIGKLRKVLKKNNKNNLEFMDIFGAKYKNSIDDSYRIAYISVKYRY</sequence>
<comment type="caution">
    <text evidence="2">The sequence shown here is derived from an EMBL/GenBank/DDBJ whole genome shotgun (WGS) entry which is preliminary data.</text>
</comment>
<dbReference type="Proteomes" id="UP000195521">
    <property type="component" value="Unassembled WGS sequence"/>
</dbReference>
<protein>
    <submittedName>
        <fullName evidence="2">Variable surface protein</fullName>
    </submittedName>
</protein>
<organism evidence="2 3">
    <name type="scientific">Plasmodium gonderi</name>
    <dbReference type="NCBI Taxonomy" id="77519"/>
    <lineage>
        <taxon>Eukaryota</taxon>
        <taxon>Sar</taxon>
        <taxon>Alveolata</taxon>
        <taxon>Apicomplexa</taxon>
        <taxon>Aconoidasida</taxon>
        <taxon>Haemosporida</taxon>
        <taxon>Plasmodiidae</taxon>
        <taxon>Plasmodium</taxon>
        <taxon>Plasmodium (Plasmodium)</taxon>
    </lineage>
</organism>
<gene>
    <name evidence="2" type="ORF">PGO_000100</name>
</gene>
<evidence type="ECO:0000313" key="3">
    <source>
        <dbReference type="Proteomes" id="UP000195521"/>
    </source>
</evidence>
<keyword evidence="1" id="KW-0812">Transmembrane</keyword>